<dbReference type="Proteomes" id="UP001642520">
    <property type="component" value="Unassembled WGS sequence"/>
</dbReference>
<organism evidence="1 2">
    <name type="scientific">Xylocopa violacea</name>
    <name type="common">Violet carpenter bee</name>
    <name type="synonym">Apis violacea</name>
    <dbReference type="NCBI Taxonomy" id="135666"/>
    <lineage>
        <taxon>Eukaryota</taxon>
        <taxon>Metazoa</taxon>
        <taxon>Ecdysozoa</taxon>
        <taxon>Arthropoda</taxon>
        <taxon>Hexapoda</taxon>
        <taxon>Insecta</taxon>
        <taxon>Pterygota</taxon>
        <taxon>Neoptera</taxon>
        <taxon>Endopterygota</taxon>
        <taxon>Hymenoptera</taxon>
        <taxon>Apocrita</taxon>
        <taxon>Aculeata</taxon>
        <taxon>Apoidea</taxon>
        <taxon>Anthophila</taxon>
        <taxon>Apidae</taxon>
        <taxon>Xylocopa</taxon>
        <taxon>Xylocopa</taxon>
    </lineage>
</organism>
<reference evidence="1 2" key="1">
    <citation type="submission" date="2024-08" db="EMBL/GenBank/DDBJ databases">
        <authorList>
            <person name="Will J Nash"/>
            <person name="Angela Man"/>
            <person name="Seanna McTaggart"/>
            <person name="Kendall Baker"/>
            <person name="Tom Barker"/>
            <person name="Leah Catchpole"/>
            <person name="Alex Durrant"/>
            <person name="Karim Gharbi"/>
            <person name="Naomi Irish"/>
            <person name="Gemy Kaithakottil"/>
            <person name="Debby Ku"/>
            <person name="Aaliyah Providence"/>
            <person name="Felix Shaw"/>
            <person name="David Swarbreck"/>
            <person name="Chris Watkins"/>
            <person name="Ann M. McCartney"/>
            <person name="Giulio Formenti"/>
            <person name="Alice Mouton"/>
            <person name="Noel Vella"/>
            <person name="Bjorn M von Reumont"/>
            <person name="Adriana Vella"/>
            <person name="Wilfried Haerty"/>
        </authorList>
    </citation>
    <scope>NUCLEOTIDE SEQUENCE [LARGE SCALE GENOMIC DNA]</scope>
</reference>
<keyword evidence="2" id="KW-1185">Reference proteome</keyword>
<evidence type="ECO:0000313" key="2">
    <source>
        <dbReference type="Proteomes" id="UP001642520"/>
    </source>
</evidence>
<protein>
    <submittedName>
        <fullName evidence="1">Uncharacterized protein</fullName>
    </submittedName>
</protein>
<comment type="caution">
    <text evidence="1">The sequence shown here is derived from an EMBL/GenBank/DDBJ whole genome shotgun (WGS) entry which is preliminary data.</text>
</comment>
<evidence type="ECO:0000313" key="1">
    <source>
        <dbReference type="EMBL" id="CAL7941842.1"/>
    </source>
</evidence>
<proteinExistence type="predicted"/>
<sequence length="217" mass="23622">MVCTKPTVRAASKLPTYTLHGRRSGSVRGTTIRVETHLHPQCKQTWPNWPTTTAFLCVRCVNAIANSLQLASAYASDLEGVESRVNSARVALYRGEILVSARIPSALGALKVTSESRSTETPQWGLPLASWRRSCDSGERFRSSSSPPLRFEFLEASGNTWFERRGGSAAGNATIAETSKANPLQPEEESRCDVAADAIVVARGGPVGARGNYNWWR</sequence>
<accession>A0ABP1NPC1</accession>
<gene>
    <name evidence="1" type="ORF">XYLVIOL_LOCUS5223</name>
</gene>
<dbReference type="EMBL" id="CAXAJV020001292">
    <property type="protein sequence ID" value="CAL7941842.1"/>
    <property type="molecule type" value="Genomic_DNA"/>
</dbReference>
<name>A0ABP1NPC1_XYLVO</name>